<dbReference type="GO" id="GO:0009507">
    <property type="term" value="C:chloroplast"/>
    <property type="evidence" value="ECO:0000318"/>
    <property type="project" value="GO_Central"/>
</dbReference>
<feature type="domain" description="Phosphoribulokinase/uridine kinase" evidence="1">
    <location>
        <begin position="177"/>
        <end position="300"/>
    </location>
</feature>
<dbReference type="STRING" id="29655.A0A0K9NQ85"/>
<dbReference type="InterPro" id="IPR027417">
    <property type="entry name" value="P-loop_NTPase"/>
</dbReference>
<dbReference type="Proteomes" id="UP000036987">
    <property type="component" value="Unassembled WGS sequence"/>
</dbReference>
<dbReference type="Gene3D" id="3.40.50.300">
    <property type="entry name" value="P-loop containing nucleotide triphosphate hydrolases"/>
    <property type="match status" value="1"/>
</dbReference>
<dbReference type="Pfam" id="PF00485">
    <property type="entry name" value="PRK"/>
    <property type="match status" value="1"/>
</dbReference>
<dbReference type="GO" id="GO:0008887">
    <property type="term" value="F:glycerate kinase activity"/>
    <property type="evidence" value="ECO:0000318"/>
    <property type="project" value="GO_Central"/>
</dbReference>
<organism evidence="2 3">
    <name type="scientific">Zostera marina</name>
    <name type="common">Eelgrass</name>
    <dbReference type="NCBI Taxonomy" id="29655"/>
    <lineage>
        <taxon>Eukaryota</taxon>
        <taxon>Viridiplantae</taxon>
        <taxon>Streptophyta</taxon>
        <taxon>Embryophyta</taxon>
        <taxon>Tracheophyta</taxon>
        <taxon>Spermatophyta</taxon>
        <taxon>Magnoliopsida</taxon>
        <taxon>Liliopsida</taxon>
        <taxon>Zosteraceae</taxon>
        <taxon>Zostera</taxon>
    </lineage>
</organism>
<accession>A0A0K9NQ85</accession>
<protein>
    <submittedName>
        <fullName evidence="2">D-glycerate 3-kinase, chloroplastic</fullName>
    </submittedName>
</protein>
<proteinExistence type="predicted"/>
<dbReference type="SUPFAM" id="SSF52540">
    <property type="entry name" value="P-loop containing nucleoside triphosphate hydrolases"/>
    <property type="match status" value="1"/>
</dbReference>
<dbReference type="PANTHER" id="PTHR10285">
    <property type="entry name" value="URIDINE KINASE"/>
    <property type="match status" value="1"/>
</dbReference>
<evidence type="ECO:0000313" key="2">
    <source>
        <dbReference type="EMBL" id="KMZ58773.1"/>
    </source>
</evidence>
<dbReference type="InterPro" id="IPR006083">
    <property type="entry name" value="PRK/URK"/>
</dbReference>
<dbReference type="GO" id="GO:0005524">
    <property type="term" value="F:ATP binding"/>
    <property type="evidence" value="ECO:0007669"/>
    <property type="project" value="InterPro"/>
</dbReference>
<evidence type="ECO:0000259" key="1">
    <source>
        <dbReference type="Pfam" id="PF00485"/>
    </source>
</evidence>
<name>A0A0K9NQ85_ZOSMR</name>
<dbReference type="OMA" id="WCEQQIS"/>
<dbReference type="FunFam" id="3.40.50.300:FF:001210">
    <property type="entry name" value="D-glycerate 3-kinase, chloroplastic"/>
    <property type="match status" value="1"/>
</dbReference>
<dbReference type="OrthoDB" id="347435at2759"/>
<keyword evidence="2" id="KW-0418">Kinase</keyword>
<dbReference type="AlphaFoldDB" id="A0A0K9NQ85"/>
<sequence length="421" mass="46604">MATISSSVVASAVKQSIQKQSWIQSSSSPTASLLTTSTSLSFLRKTVALATPPVRVAAGGGSSVLRGGGGGVLRSTVPNKSQSIVDSSADDLLNFICEGPLIPRLGYTVDEVSSDIDQWLQCGFHLCRLFDMSQLNLSIAQKARIYHYYIPVFFWCQDQIRNHRSQFRDGDDIPPCVIGISAPQGCGKTTLVFALDYLFRRTGRSSATLSIDDFYLKAEEQATMRKQNPGNALLEFRGNAGSHDLQLSIDTLSKLTKLKNGTKMALPRYDKSAYKGRGDRADPSTWPVVEGPLMVILFEGWMLGFKPLPIEVVKAVDPQLAVINKNLETYYDAWDRFVDSWLIIKIKDPSCVYQWRLEAELAMRADGKPGMTDEEVVDFVSRYLPAYKAYLPVLYNEGPKGADCKNHLLVVGIDEKRNPIS</sequence>
<keyword evidence="3" id="KW-1185">Reference proteome</keyword>
<dbReference type="GO" id="GO:0005737">
    <property type="term" value="C:cytoplasm"/>
    <property type="evidence" value="ECO:0000318"/>
    <property type="project" value="GO_Central"/>
</dbReference>
<reference evidence="3" key="1">
    <citation type="journal article" date="2016" name="Nature">
        <title>The genome of the seagrass Zostera marina reveals angiosperm adaptation to the sea.</title>
        <authorList>
            <person name="Olsen J.L."/>
            <person name="Rouze P."/>
            <person name="Verhelst B."/>
            <person name="Lin Y.-C."/>
            <person name="Bayer T."/>
            <person name="Collen J."/>
            <person name="Dattolo E."/>
            <person name="De Paoli E."/>
            <person name="Dittami S."/>
            <person name="Maumus F."/>
            <person name="Michel G."/>
            <person name="Kersting A."/>
            <person name="Lauritano C."/>
            <person name="Lohaus R."/>
            <person name="Toepel M."/>
            <person name="Tonon T."/>
            <person name="Vanneste K."/>
            <person name="Amirebrahimi M."/>
            <person name="Brakel J."/>
            <person name="Bostroem C."/>
            <person name="Chovatia M."/>
            <person name="Grimwood J."/>
            <person name="Jenkins J.W."/>
            <person name="Jueterbock A."/>
            <person name="Mraz A."/>
            <person name="Stam W.T."/>
            <person name="Tice H."/>
            <person name="Bornberg-Bauer E."/>
            <person name="Green P.J."/>
            <person name="Pearson G.A."/>
            <person name="Procaccini G."/>
            <person name="Duarte C.M."/>
            <person name="Schmutz J."/>
            <person name="Reusch T.B.H."/>
            <person name="Van de Peer Y."/>
        </authorList>
    </citation>
    <scope>NUCLEOTIDE SEQUENCE [LARGE SCALE GENOMIC DNA]</scope>
    <source>
        <strain evidence="3">cv. Finnish</strain>
    </source>
</reference>
<comment type="caution">
    <text evidence="2">The sequence shown here is derived from an EMBL/GenBank/DDBJ whole genome shotgun (WGS) entry which is preliminary data.</text>
</comment>
<dbReference type="GO" id="GO:0009853">
    <property type="term" value="P:photorespiration"/>
    <property type="evidence" value="ECO:0000318"/>
    <property type="project" value="GO_Central"/>
</dbReference>
<dbReference type="EMBL" id="LFYR01001898">
    <property type="protein sequence ID" value="KMZ58773.1"/>
    <property type="molecule type" value="Genomic_DNA"/>
</dbReference>
<gene>
    <name evidence="2" type="ORF">ZOSMA_74G01170</name>
</gene>
<evidence type="ECO:0000313" key="3">
    <source>
        <dbReference type="Proteomes" id="UP000036987"/>
    </source>
</evidence>
<keyword evidence="2" id="KW-0808">Transferase</keyword>